<gene>
    <name evidence="1" type="ORF">OBRU01_01051</name>
</gene>
<dbReference type="EMBL" id="JTDY01000059">
    <property type="protein sequence ID" value="KOB79108.1"/>
    <property type="molecule type" value="Genomic_DNA"/>
</dbReference>
<comment type="caution">
    <text evidence="1">The sequence shown here is derived from an EMBL/GenBank/DDBJ whole genome shotgun (WGS) entry which is preliminary data.</text>
</comment>
<dbReference type="AlphaFoldDB" id="A0A0L7LUF5"/>
<protein>
    <submittedName>
        <fullName evidence="1">Uncharacterized protein</fullName>
    </submittedName>
</protein>
<accession>A0A0L7LUF5</accession>
<organism evidence="1 2">
    <name type="scientific">Operophtera brumata</name>
    <name type="common">Winter moth</name>
    <name type="synonym">Phalaena brumata</name>
    <dbReference type="NCBI Taxonomy" id="104452"/>
    <lineage>
        <taxon>Eukaryota</taxon>
        <taxon>Metazoa</taxon>
        <taxon>Ecdysozoa</taxon>
        <taxon>Arthropoda</taxon>
        <taxon>Hexapoda</taxon>
        <taxon>Insecta</taxon>
        <taxon>Pterygota</taxon>
        <taxon>Neoptera</taxon>
        <taxon>Endopterygota</taxon>
        <taxon>Lepidoptera</taxon>
        <taxon>Glossata</taxon>
        <taxon>Ditrysia</taxon>
        <taxon>Geometroidea</taxon>
        <taxon>Geometridae</taxon>
        <taxon>Larentiinae</taxon>
        <taxon>Operophtera</taxon>
    </lineage>
</organism>
<name>A0A0L7LUF5_OPEBR</name>
<reference evidence="1 2" key="1">
    <citation type="journal article" date="2015" name="Genome Biol. Evol.">
        <title>The genome of winter moth (Operophtera brumata) provides a genomic perspective on sexual dimorphism and phenology.</title>
        <authorList>
            <person name="Derks M.F."/>
            <person name="Smit S."/>
            <person name="Salis L."/>
            <person name="Schijlen E."/>
            <person name="Bossers A."/>
            <person name="Mateman C."/>
            <person name="Pijl A.S."/>
            <person name="de Ridder D."/>
            <person name="Groenen M.A."/>
            <person name="Visser M.E."/>
            <person name="Megens H.J."/>
        </authorList>
    </citation>
    <scope>NUCLEOTIDE SEQUENCE [LARGE SCALE GENOMIC DNA]</scope>
    <source>
        <strain evidence="1">WM2013NL</strain>
        <tissue evidence="1">Head and thorax</tissue>
    </source>
</reference>
<dbReference type="Proteomes" id="UP000037510">
    <property type="component" value="Unassembled WGS sequence"/>
</dbReference>
<keyword evidence="2" id="KW-1185">Reference proteome</keyword>
<evidence type="ECO:0000313" key="1">
    <source>
        <dbReference type="EMBL" id="KOB79108.1"/>
    </source>
</evidence>
<evidence type="ECO:0000313" key="2">
    <source>
        <dbReference type="Proteomes" id="UP000037510"/>
    </source>
</evidence>
<sequence length="113" mass="13182">MWPFAVLHITRFLNSSSSRLLATRRLHSADLEYKYSDAEKERIIQVINESDAEVISKYEITKARIKHFSHWKSNDGTIQRLSDMHLIDELQNSSNSVHNSQFCQLDPHKQGEL</sequence>
<proteinExistence type="predicted"/>